<dbReference type="InterPro" id="IPR039910">
    <property type="entry name" value="D15-like"/>
</dbReference>
<evidence type="ECO:0000256" key="4">
    <source>
        <dbReference type="ARBA" id="ARBA00023136"/>
    </source>
</evidence>
<gene>
    <name evidence="7" type="ORF">SDC9_104177</name>
</gene>
<accession>A0A645AVT2</accession>
<evidence type="ECO:0000256" key="1">
    <source>
        <dbReference type="ARBA" id="ARBA00004370"/>
    </source>
</evidence>
<sequence length="187" mass="21032">MAYSDPAKYTWNEYHKWKLKIRTYTPLAPLTVKRTPVVATRAEFGILGHYNKNKLTPFETFDVGGDGMSGYSSSFATENIALRGYDNNSIAQQGRAYTRLGLELRYPLILEPNSTIYAVGFLEAGNAWHNLKDFNPFDLKRSAGVGARIFLPMIGLMGIDWAYGFDPIRGSRSNSGSQFHFIIGQEF</sequence>
<dbReference type="AlphaFoldDB" id="A0A645AVT2"/>
<dbReference type="Gene3D" id="2.40.160.50">
    <property type="entry name" value="membrane protein fhac: a member of the omp85/tpsb transporter family"/>
    <property type="match status" value="1"/>
</dbReference>
<dbReference type="InterPro" id="IPR000184">
    <property type="entry name" value="Bac_surfAg_D15"/>
</dbReference>
<dbReference type="GO" id="GO:0019867">
    <property type="term" value="C:outer membrane"/>
    <property type="evidence" value="ECO:0007669"/>
    <property type="project" value="InterPro"/>
</dbReference>
<keyword evidence="5" id="KW-0998">Cell outer membrane</keyword>
<evidence type="ECO:0000256" key="5">
    <source>
        <dbReference type="ARBA" id="ARBA00023237"/>
    </source>
</evidence>
<evidence type="ECO:0000256" key="3">
    <source>
        <dbReference type="ARBA" id="ARBA00022729"/>
    </source>
</evidence>
<keyword evidence="2" id="KW-0812">Transmembrane</keyword>
<dbReference type="Pfam" id="PF01103">
    <property type="entry name" value="Omp85"/>
    <property type="match status" value="1"/>
</dbReference>
<evidence type="ECO:0000259" key="6">
    <source>
        <dbReference type="Pfam" id="PF01103"/>
    </source>
</evidence>
<proteinExistence type="predicted"/>
<comment type="subcellular location">
    <subcellularLocation>
        <location evidence="1">Membrane</location>
    </subcellularLocation>
</comment>
<organism evidence="7">
    <name type="scientific">bioreactor metagenome</name>
    <dbReference type="NCBI Taxonomy" id="1076179"/>
    <lineage>
        <taxon>unclassified sequences</taxon>
        <taxon>metagenomes</taxon>
        <taxon>ecological metagenomes</taxon>
    </lineage>
</organism>
<dbReference type="PANTHER" id="PTHR12815">
    <property type="entry name" value="SORTING AND ASSEMBLY MACHINERY SAMM50 PROTEIN FAMILY MEMBER"/>
    <property type="match status" value="1"/>
</dbReference>
<evidence type="ECO:0000256" key="2">
    <source>
        <dbReference type="ARBA" id="ARBA00022692"/>
    </source>
</evidence>
<reference evidence="7" key="1">
    <citation type="submission" date="2019-08" db="EMBL/GenBank/DDBJ databases">
        <authorList>
            <person name="Kucharzyk K."/>
            <person name="Murdoch R.W."/>
            <person name="Higgins S."/>
            <person name="Loffler F."/>
        </authorList>
    </citation>
    <scope>NUCLEOTIDE SEQUENCE</scope>
</reference>
<name>A0A645AVT2_9ZZZZ</name>
<keyword evidence="3" id="KW-0732">Signal</keyword>
<dbReference type="PANTHER" id="PTHR12815:SF47">
    <property type="entry name" value="TRANSLOCATION AND ASSEMBLY MODULE SUBUNIT TAMA"/>
    <property type="match status" value="1"/>
</dbReference>
<protein>
    <recommendedName>
        <fullName evidence="6">Bacterial surface antigen (D15) domain-containing protein</fullName>
    </recommendedName>
</protein>
<dbReference type="EMBL" id="VSSQ01016227">
    <property type="protein sequence ID" value="MPM57355.1"/>
    <property type="molecule type" value="Genomic_DNA"/>
</dbReference>
<comment type="caution">
    <text evidence="7">The sequence shown here is derived from an EMBL/GenBank/DDBJ whole genome shotgun (WGS) entry which is preliminary data.</text>
</comment>
<keyword evidence="4" id="KW-0472">Membrane</keyword>
<feature type="domain" description="Bacterial surface antigen (D15)" evidence="6">
    <location>
        <begin position="9"/>
        <end position="187"/>
    </location>
</feature>
<evidence type="ECO:0000313" key="7">
    <source>
        <dbReference type="EMBL" id="MPM57355.1"/>
    </source>
</evidence>